<dbReference type="InterPro" id="IPR016181">
    <property type="entry name" value="Acyl_CoA_acyltransferase"/>
</dbReference>
<name>A0A2N7RXV2_9MICC</name>
<evidence type="ECO:0000313" key="4">
    <source>
        <dbReference type="EMBL" id="PMQ18713.1"/>
    </source>
</evidence>
<dbReference type="AlphaFoldDB" id="A0A2N7RXV2"/>
<proteinExistence type="predicted"/>
<keyword evidence="1 4" id="KW-0808">Transferase</keyword>
<dbReference type="PROSITE" id="PS51186">
    <property type="entry name" value="GNAT"/>
    <property type="match status" value="1"/>
</dbReference>
<gene>
    <name evidence="4" type="ORF">CIK84_18170</name>
</gene>
<dbReference type="PANTHER" id="PTHR43072:SF23">
    <property type="entry name" value="UPF0039 PROTEIN C11D3.02C"/>
    <property type="match status" value="1"/>
</dbReference>
<protein>
    <submittedName>
        <fullName evidence="4">N-acetyltransferase</fullName>
    </submittedName>
</protein>
<organism evidence="4 5">
    <name type="scientific">Glutamicibacter arilaitensis</name>
    <dbReference type="NCBI Taxonomy" id="256701"/>
    <lineage>
        <taxon>Bacteria</taxon>
        <taxon>Bacillati</taxon>
        <taxon>Actinomycetota</taxon>
        <taxon>Actinomycetes</taxon>
        <taxon>Micrococcales</taxon>
        <taxon>Micrococcaceae</taxon>
        <taxon>Glutamicibacter</taxon>
    </lineage>
</organism>
<evidence type="ECO:0000256" key="2">
    <source>
        <dbReference type="ARBA" id="ARBA00023315"/>
    </source>
</evidence>
<reference evidence="4 5" key="1">
    <citation type="journal article" date="2017" name="Elife">
        <title>Extensive horizontal gene transfer in cheese-associated bacteria.</title>
        <authorList>
            <person name="Bonham K.S."/>
            <person name="Wolfe B.E."/>
            <person name="Dutton R.J."/>
        </authorList>
    </citation>
    <scope>NUCLEOTIDE SEQUENCE [LARGE SCALE GENOMIC DNA]</scope>
    <source>
        <strain evidence="4 5">JB182</strain>
    </source>
</reference>
<dbReference type="GO" id="GO:0016747">
    <property type="term" value="F:acyltransferase activity, transferring groups other than amino-acyl groups"/>
    <property type="evidence" value="ECO:0007669"/>
    <property type="project" value="InterPro"/>
</dbReference>
<evidence type="ECO:0000313" key="5">
    <source>
        <dbReference type="Proteomes" id="UP000235739"/>
    </source>
</evidence>
<dbReference type="InterPro" id="IPR000182">
    <property type="entry name" value="GNAT_dom"/>
</dbReference>
<dbReference type="PANTHER" id="PTHR43072">
    <property type="entry name" value="N-ACETYLTRANSFERASE"/>
    <property type="match status" value="1"/>
</dbReference>
<evidence type="ECO:0000256" key="1">
    <source>
        <dbReference type="ARBA" id="ARBA00022679"/>
    </source>
</evidence>
<feature type="domain" description="N-acetyltransferase" evidence="3">
    <location>
        <begin position="1"/>
        <end position="158"/>
    </location>
</feature>
<dbReference type="SUPFAM" id="SSF55729">
    <property type="entry name" value="Acyl-CoA N-acyltransferases (Nat)"/>
    <property type="match status" value="1"/>
</dbReference>
<sequence length="158" mass="17387">MSGEHWDDVARIYAHGIAGGLATFEADVPTWEAFSRSKNAGLNLVALSARNEILGWTAAAATSTRPAYRGVIEHSVYVDRKHSGHGIGSTLLRELINRARELGYWTIQSSIIAANDASRALHRKAGFREVGRRERIAQGARGEVAGQWLDTCLYELRL</sequence>
<dbReference type="CDD" id="cd04301">
    <property type="entry name" value="NAT_SF"/>
    <property type="match status" value="1"/>
</dbReference>
<dbReference type="Gene3D" id="3.40.630.30">
    <property type="match status" value="1"/>
</dbReference>
<evidence type="ECO:0000259" key="3">
    <source>
        <dbReference type="PROSITE" id="PS51186"/>
    </source>
</evidence>
<dbReference type="EMBL" id="PNQX01000004">
    <property type="protein sequence ID" value="PMQ18713.1"/>
    <property type="molecule type" value="Genomic_DNA"/>
</dbReference>
<keyword evidence="2" id="KW-0012">Acyltransferase</keyword>
<dbReference type="Proteomes" id="UP000235739">
    <property type="component" value="Unassembled WGS sequence"/>
</dbReference>
<comment type="caution">
    <text evidence="4">The sequence shown here is derived from an EMBL/GenBank/DDBJ whole genome shotgun (WGS) entry which is preliminary data.</text>
</comment>
<accession>A0A2N7RXV2</accession>
<dbReference type="Pfam" id="PF00583">
    <property type="entry name" value="Acetyltransf_1"/>
    <property type="match status" value="1"/>
</dbReference>